<organism evidence="2 3">
    <name type="scientific">Vanrija pseudolonga</name>
    <dbReference type="NCBI Taxonomy" id="143232"/>
    <lineage>
        <taxon>Eukaryota</taxon>
        <taxon>Fungi</taxon>
        <taxon>Dikarya</taxon>
        <taxon>Basidiomycota</taxon>
        <taxon>Agaricomycotina</taxon>
        <taxon>Tremellomycetes</taxon>
        <taxon>Trichosporonales</taxon>
        <taxon>Trichosporonaceae</taxon>
        <taxon>Vanrija</taxon>
    </lineage>
</organism>
<reference evidence="2" key="1">
    <citation type="submission" date="2023-10" db="EMBL/GenBank/DDBJ databases">
        <authorList>
            <person name="Noh H."/>
        </authorList>
    </citation>
    <scope>NUCLEOTIDE SEQUENCE</scope>
    <source>
        <strain evidence="2">DUCC4014</strain>
    </source>
</reference>
<dbReference type="RefSeq" id="XP_062624401.1">
    <property type="nucleotide sequence ID" value="XM_062768417.1"/>
</dbReference>
<accession>A0AAF0Y5C4</accession>
<feature type="region of interest" description="Disordered" evidence="1">
    <location>
        <begin position="1"/>
        <end position="24"/>
    </location>
</feature>
<name>A0AAF0Y5C4_9TREE</name>
<dbReference type="EMBL" id="CP086715">
    <property type="protein sequence ID" value="WOO78369.1"/>
    <property type="molecule type" value="Genomic_DNA"/>
</dbReference>
<feature type="region of interest" description="Disordered" evidence="1">
    <location>
        <begin position="132"/>
        <end position="181"/>
    </location>
</feature>
<keyword evidence="3" id="KW-1185">Reference proteome</keyword>
<gene>
    <name evidence="2" type="ORF">LOC62_02G001917</name>
</gene>
<protein>
    <submittedName>
        <fullName evidence="2">Uncharacterized protein</fullName>
    </submittedName>
</protein>
<proteinExistence type="predicted"/>
<evidence type="ECO:0000313" key="3">
    <source>
        <dbReference type="Proteomes" id="UP000827549"/>
    </source>
</evidence>
<evidence type="ECO:0000256" key="1">
    <source>
        <dbReference type="SAM" id="MobiDB-lite"/>
    </source>
</evidence>
<feature type="compositionally biased region" description="Basic and acidic residues" evidence="1">
    <location>
        <begin position="10"/>
        <end position="24"/>
    </location>
</feature>
<dbReference type="AlphaFoldDB" id="A0AAF0Y5C4"/>
<sequence length="474" mass="50302">MSPSPATTRAESRRQAAVKLEEDERKQRAAAWVNSLGAINDIVIKPHESLLSPFPELEVDVMGRASRSFLATVNAHAHALAATSRSPPSPAARERSAQRYEFIRSIRAQWGETTCAHEDVYCRVRGVAEVLESNSSSSEGGGESSSSAADRKAVEEDTHVSKKPRLATSTPRAPSLDPEIGGVPHFTAARWSDMISAAAGTKPRQPAEVETGTTHKPVPSEIDVLVVGMGRAGRVCGEVLQKSGRTRVSAVEVDAEAHDGWRPPRVLAPADVAPEYTLGVIASSSPAAREIVRNTTVMAWLLLQTGRDDEGMLADLRATKLPVIVGASSHSDPTSFITGTVMGESSCTANALRVFGSLVREAGATCLLADDMPSARFEMTMRDCASMCISSLSRGGNVPSSEAVRAFVAEIVEVGCGAGLLPVEERDEAIADVLADVKPSLELDLEVVSGVVDLAHEHKVAIPRLEFAYALLAA</sequence>
<evidence type="ECO:0000313" key="2">
    <source>
        <dbReference type="EMBL" id="WOO78369.1"/>
    </source>
</evidence>
<dbReference type="Proteomes" id="UP000827549">
    <property type="component" value="Chromosome 2"/>
</dbReference>
<feature type="compositionally biased region" description="Basic and acidic residues" evidence="1">
    <location>
        <begin position="149"/>
        <end position="160"/>
    </location>
</feature>
<dbReference type="GeneID" id="87805169"/>